<dbReference type="EMBL" id="VSIY01000006">
    <property type="protein sequence ID" value="TYB81474.1"/>
    <property type="molecule type" value="Genomic_DNA"/>
</dbReference>
<feature type="region of interest" description="Disordered" evidence="2">
    <location>
        <begin position="627"/>
        <end position="646"/>
    </location>
</feature>
<dbReference type="Proteomes" id="UP000322080">
    <property type="component" value="Unassembled WGS sequence"/>
</dbReference>
<reference evidence="4 5" key="1">
    <citation type="submission" date="2019-08" db="EMBL/GenBank/DDBJ databases">
        <title>Identification of a novel species of the genus Boseongicola.</title>
        <authorList>
            <person name="Zhang X.-Q."/>
        </authorList>
    </citation>
    <scope>NUCLEOTIDE SEQUENCE [LARGE SCALE GENOMIC DNA]</scope>
    <source>
        <strain evidence="4 5">HY14</strain>
    </source>
</reference>
<name>A0A5D0RLP7_9RHOB</name>
<accession>A0A5D0RLP7</accession>
<comment type="caution">
    <text evidence="4">The sequence shown here is derived from an EMBL/GenBank/DDBJ whole genome shotgun (WGS) entry which is preliminary data.</text>
</comment>
<keyword evidence="5" id="KW-1185">Reference proteome</keyword>
<dbReference type="InterPro" id="IPR001584">
    <property type="entry name" value="Integrase_cat-core"/>
</dbReference>
<dbReference type="Pfam" id="PF02914">
    <property type="entry name" value="DDE_2"/>
    <property type="match status" value="1"/>
</dbReference>
<evidence type="ECO:0000313" key="5">
    <source>
        <dbReference type="Proteomes" id="UP000322080"/>
    </source>
</evidence>
<dbReference type="AlphaFoldDB" id="A0A5D0RLP7"/>
<dbReference type="InterPro" id="IPR012337">
    <property type="entry name" value="RNaseH-like_sf"/>
</dbReference>
<feature type="coiled-coil region" evidence="1">
    <location>
        <begin position="570"/>
        <end position="597"/>
    </location>
</feature>
<sequence>MAGTQSSNSAGKGKGSRFGAGWKMIFVRSLLGLGRIPSDRTSASKWLARHNIPTFRLPVNGGEAEAVELAQLPSDVRLAYLRCKIKEFHLDPGTYDDAAHDEFWQASPSRRERAERKAAVARLLVALGSRVPWTERLALVHEQFGVEGHSKPRLKAILSAVRGVDPINFAPALLDKYQGAARSAEIGRDAWRFFLTTIRNAGPDFPLKQAWRDTRDVAAKTGWAWPSPSTVYRRWQALPEAQRLAARIGRAEAVKRLAIPATRDKPGEVLEWVSLDGRTKDFWVDFGDGRAVRATFLALVDVASNHVLDWELATSENAAATVRLIKRTCEKYGIFDRLYTDNGAAFAGHLVAGGNVFRFRNGGKKPEGVQPPGICQIMGIQLHFATPGNGQAKIAERTFATLSRVIYDRPEFKGAHAGHKPGASPGADVKPIPLETALRVIEREVRRHNSEQGRRSHGARGRSYEQAFREGLADRVTRRPTARQLYLAGLIYTPVAVDRFGQVRRNGWAYGGPSTQEKLLPYHGTGKRILLGRDPDDFSTPALAFDENGHLICEGIEPVKSGAYGSVDGIRDAARNRKAAREAVAAGEAENDRMKRKDFERALAALDGPDPEPFEGAKDVVKGQFNSPIKATLKPPKPKRQAKPKSVLTEEMMAELDRVNGIERSRYGR</sequence>
<evidence type="ECO:0000259" key="3">
    <source>
        <dbReference type="PROSITE" id="PS50994"/>
    </source>
</evidence>
<keyword evidence="1" id="KW-0175">Coiled coil</keyword>
<dbReference type="GO" id="GO:0015074">
    <property type="term" value="P:DNA integration"/>
    <property type="evidence" value="ECO:0007669"/>
    <property type="project" value="InterPro"/>
</dbReference>
<protein>
    <submittedName>
        <fullName evidence="4">DDE-type integrase/transposase/recombinase</fullName>
    </submittedName>
</protein>
<dbReference type="PROSITE" id="PS50994">
    <property type="entry name" value="INTEGRASE"/>
    <property type="match status" value="1"/>
</dbReference>
<dbReference type="GO" id="GO:0003677">
    <property type="term" value="F:DNA binding"/>
    <property type="evidence" value="ECO:0007669"/>
    <property type="project" value="InterPro"/>
</dbReference>
<dbReference type="Gene3D" id="3.30.420.10">
    <property type="entry name" value="Ribonuclease H-like superfamily/Ribonuclease H"/>
    <property type="match status" value="1"/>
</dbReference>
<dbReference type="GO" id="GO:0006313">
    <property type="term" value="P:DNA transposition"/>
    <property type="evidence" value="ECO:0007669"/>
    <property type="project" value="InterPro"/>
</dbReference>
<feature type="region of interest" description="Disordered" evidence="2">
    <location>
        <begin position="446"/>
        <end position="465"/>
    </location>
</feature>
<dbReference type="GO" id="GO:0004803">
    <property type="term" value="F:transposase activity"/>
    <property type="evidence" value="ECO:0007669"/>
    <property type="project" value="InterPro"/>
</dbReference>
<dbReference type="Gene3D" id="1.10.10.60">
    <property type="entry name" value="Homeodomain-like"/>
    <property type="match status" value="1"/>
</dbReference>
<proteinExistence type="predicted"/>
<evidence type="ECO:0000313" key="4">
    <source>
        <dbReference type="EMBL" id="TYB81474.1"/>
    </source>
</evidence>
<dbReference type="SUPFAM" id="SSF53098">
    <property type="entry name" value="Ribonuclease H-like"/>
    <property type="match status" value="1"/>
</dbReference>
<feature type="domain" description="Integrase catalytic" evidence="3">
    <location>
        <begin position="262"/>
        <end position="472"/>
    </location>
</feature>
<dbReference type="InterPro" id="IPR036397">
    <property type="entry name" value="RNaseH_sf"/>
</dbReference>
<dbReference type="InterPro" id="IPR015126">
    <property type="entry name" value="Mu_I-gamma"/>
</dbReference>
<gene>
    <name evidence="4" type="ORF">FVF75_10235</name>
</gene>
<dbReference type="Pfam" id="PF09039">
    <property type="entry name" value="HTH_Tnp_Mu_2"/>
    <property type="match status" value="1"/>
</dbReference>
<dbReference type="InterPro" id="IPR004189">
    <property type="entry name" value="Phage_Mu_transposase"/>
</dbReference>
<evidence type="ECO:0000256" key="2">
    <source>
        <dbReference type="SAM" id="MobiDB-lite"/>
    </source>
</evidence>
<organism evidence="4 5">
    <name type="scientific">Maritimibacter fusiformis</name>
    <dbReference type="NCBI Taxonomy" id="2603819"/>
    <lineage>
        <taxon>Bacteria</taxon>
        <taxon>Pseudomonadati</taxon>
        <taxon>Pseudomonadota</taxon>
        <taxon>Alphaproteobacteria</taxon>
        <taxon>Rhodobacterales</taxon>
        <taxon>Roseobacteraceae</taxon>
        <taxon>Maritimibacter</taxon>
    </lineage>
</organism>
<evidence type="ECO:0000256" key="1">
    <source>
        <dbReference type="SAM" id="Coils"/>
    </source>
</evidence>